<evidence type="ECO:0000313" key="2">
    <source>
        <dbReference type="Proteomes" id="UP000006527"/>
    </source>
</evidence>
<dbReference type="EMBL" id="GU071098">
    <property type="protein sequence ID" value="ADO98076.1"/>
    <property type="molecule type" value="Genomic_DNA"/>
</dbReference>
<dbReference type="RefSeq" id="YP_004324063.1">
    <property type="nucleotide sequence ID" value="NC_015287.1"/>
</dbReference>
<name>E3SKS8_9CAUD</name>
<dbReference type="Proteomes" id="UP000006527">
    <property type="component" value="Segment"/>
</dbReference>
<reference evidence="1 2" key="1">
    <citation type="journal article" date="2010" name="Environ. Microbiol.">
        <title>Genomic analysis of oceanic cyanobacterial myoviruses compared with T4-like myoviruses from diverse hosts and environments.</title>
        <authorList>
            <person name="Sullivan M.B."/>
            <person name="Huang K.H."/>
            <person name="Ignacio-Espinoza J.C."/>
            <person name="Berlin A.M."/>
            <person name="Kelly L."/>
            <person name="Weigele P.R."/>
            <person name="DeFrancesco A.S."/>
            <person name="Kern S.E."/>
            <person name="Thompson L.R."/>
            <person name="Young S."/>
            <person name="Yandava C."/>
            <person name="Fu R."/>
            <person name="Krastins B."/>
            <person name="Chase M."/>
            <person name="Sarracino D."/>
            <person name="Osburne M.S."/>
            <person name="Henn M.R."/>
            <person name="Chisholm S.W."/>
        </authorList>
    </citation>
    <scope>NUCLEOTIDE SEQUENCE [LARGE SCALE GENOMIC DNA]</scope>
    <source>
        <strain evidence="1">8109-3</strain>
    </source>
</reference>
<accession>E3SKS8</accession>
<proteinExistence type="predicted"/>
<keyword evidence="2" id="KW-1185">Reference proteome</keyword>
<dbReference type="InterPro" id="IPR024364">
    <property type="entry name" value="Baseplate_phage_T4-like"/>
</dbReference>
<protein>
    <submittedName>
        <fullName evidence="1">Baseplate hub subunit</fullName>
    </submittedName>
</protein>
<dbReference type="OrthoDB" id="9468at10239"/>
<organism evidence="1 2">
    <name type="scientific">Synechococcus phage S-SSM7</name>
    <dbReference type="NCBI Taxonomy" id="445686"/>
    <lineage>
        <taxon>Viruses</taxon>
        <taxon>Duplodnaviria</taxon>
        <taxon>Heunggongvirae</taxon>
        <taxon>Uroviricota</taxon>
        <taxon>Caudoviricetes</taxon>
        <taxon>Pantevenvirales</taxon>
        <taxon>Kyanoviridae</taxon>
        <taxon>Lipsvirus</taxon>
        <taxon>Lipsvirus ssm7</taxon>
    </lineage>
</organism>
<gene>
    <name evidence="1" type="primary">gp26</name>
    <name evidence="1" type="ORF">SSSM7_010</name>
</gene>
<dbReference type="Pfam" id="PF12322">
    <property type="entry name" value="T4_baseplate"/>
    <property type="match status" value="1"/>
</dbReference>
<evidence type="ECO:0000313" key="1">
    <source>
        <dbReference type="EMBL" id="ADO98076.1"/>
    </source>
</evidence>
<sequence length="238" mass="26836">MPLPKITTSEYELELPSNGKTIKYRPFLVKEEKILILALEGGNQKEITNAVKQVIKECVITKGLKVDTLPAFDIEYLFLNIRGKSVGESIDLLITCGDDGKTEVSITVPIADIQVTKSEEHTTEIEIGDGWTVKMKYPSLAQFIDNNFSDSEDTIEKSFQVLSSCIEMVYNDEEMFAASDCTKKELKEWVESLTSQQFQKLEKFFETMPKLSHTLTVTNPITKKENTVVLEGLADFFA</sequence>
<dbReference type="GeneID" id="10328579"/>
<dbReference type="KEGG" id="vg:10328579"/>